<accession>A0A7J7KXQ2</accession>
<dbReference type="EMBL" id="JACGCM010002811">
    <property type="protein sequence ID" value="KAF6135136.1"/>
    <property type="molecule type" value="Genomic_DNA"/>
</dbReference>
<reference evidence="2 3" key="1">
    <citation type="journal article" date="2020" name="IScience">
        <title>Genome Sequencing of the Endangered Kingdonia uniflora (Circaeasteraceae, Ranunculales) Reveals Potential Mechanisms of Evolutionary Specialization.</title>
        <authorList>
            <person name="Sun Y."/>
            <person name="Deng T."/>
            <person name="Zhang A."/>
            <person name="Moore M.J."/>
            <person name="Landis J.B."/>
            <person name="Lin N."/>
            <person name="Zhang H."/>
            <person name="Zhang X."/>
            <person name="Huang J."/>
            <person name="Zhang X."/>
            <person name="Sun H."/>
            <person name="Wang H."/>
        </authorList>
    </citation>
    <scope>NUCLEOTIDE SEQUENCE [LARGE SCALE GENOMIC DNA]</scope>
    <source>
        <strain evidence="2">TB1705</strain>
        <tissue evidence="2">Leaf</tissue>
    </source>
</reference>
<feature type="compositionally biased region" description="Basic and acidic residues" evidence="1">
    <location>
        <begin position="145"/>
        <end position="157"/>
    </location>
</feature>
<name>A0A7J7KXQ2_9MAGN</name>
<evidence type="ECO:0000313" key="2">
    <source>
        <dbReference type="EMBL" id="KAF6135136.1"/>
    </source>
</evidence>
<comment type="caution">
    <text evidence="2">The sequence shown here is derived from an EMBL/GenBank/DDBJ whole genome shotgun (WGS) entry which is preliminary data.</text>
</comment>
<evidence type="ECO:0000256" key="1">
    <source>
        <dbReference type="SAM" id="MobiDB-lite"/>
    </source>
</evidence>
<organism evidence="2 3">
    <name type="scientific">Kingdonia uniflora</name>
    <dbReference type="NCBI Taxonomy" id="39325"/>
    <lineage>
        <taxon>Eukaryota</taxon>
        <taxon>Viridiplantae</taxon>
        <taxon>Streptophyta</taxon>
        <taxon>Embryophyta</taxon>
        <taxon>Tracheophyta</taxon>
        <taxon>Spermatophyta</taxon>
        <taxon>Magnoliopsida</taxon>
        <taxon>Ranunculales</taxon>
        <taxon>Circaeasteraceae</taxon>
        <taxon>Kingdonia</taxon>
    </lineage>
</organism>
<protein>
    <recommendedName>
        <fullName evidence="4">GRF1-interacting factor 3</fullName>
    </recommendedName>
</protein>
<keyword evidence="3" id="KW-1185">Reference proteome</keyword>
<dbReference type="OrthoDB" id="10265171at2759"/>
<evidence type="ECO:0008006" key="4">
    <source>
        <dbReference type="Google" id="ProtNLM"/>
    </source>
</evidence>
<feature type="region of interest" description="Disordered" evidence="1">
    <location>
        <begin position="131"/>
        <end position="175"/>
    </location>
</feature>
<dbReference type="Proteomes" id="UP000541444">
    <property type="component" value="Unassembled WGS sequence"/>
</dbReference>
<proteinExistence type="predicted"/>
<sequence>MNLLGSRWKQIDLTYQAVLQKNLMYLAAIADAQPPAPSLSTQMPTPLGMQQGVPYMQHSQASMAQQPQQSGGFPPKVPMQFNPQHIQQQDQQHHQIHMGMRPGVSNGMSSEVSLGGNGGVPPSSTISMSDFSRGVGVGTSNSMEARGKDQDGMERGSGDGQGNSVAGHNVANGEH</sequence>
<gene>
    <name evidence="2" type="ORF">GIB67_035207</name>
</gene>
<dbReference type="AlphaFoldDB" id="A0A7J7KXQ2"/>
<evidence type="ECO:0000313" key="3">
    <source>
        <dbReference type="Proteomes" id="UP000541444"/>
    </source>
</evidence>